<dbReference type="AlphaFoldDB" id="A0A6J7FU95"/>
<proteinExistence type="predicted"/>
<organism evidence="1">
    <name type="scientific">freshwater metagenome</name>
    <dbReference type="NCBI Taxonomy" id="449393"/>
    <lineage>
        <taxon>unclassified sequences</taxon>
        <taxon>metagenomes</taxon>
        <taxon>ecological metagenomes</taxon>
    </lineage>
</organism>
<protein>
    <submittedName>
        <fullName evidence="1">Unannotated protein</fullName>
    </submittedName>
</protein>
<evidence type="ECO:0000313" key="1">
    <source>
        <dbReference type="EMBL" id="CAB4897484.1"/>
    </source>
</evidence>
<accession>A0A6J7FU95</accession>
<sequence length="178" mass="20149">MSTTNAPHDTVRLAIYDGRPLPQLPTDIADLLVAAPWTTDRSFSPSTDRPTHIRQFPLIGRAWQQIREQALHYRLADHHVAFDLEIGATVWCYRPGMPFIAEFPTDRGRALMTITTLGLLLPDLADPQASKRSRNAAARRLQRQVEHLVLATAEPKYGQQFPHTWDLPAHLSIDDIPF</sequence>
<gene>
    <name evidence="1" type="ORF">UFOPK3609_00099</name>
</gene>
<reference evidence="1" key="1">
    <citation type="submission" date="2020-05" db="EMBL/GenBank/DDBJ databases">
        <authorList>
            <person name="Chiriac C."/>
            <person name="Salcher M."/>
            <person name="Ghai R."/>
            <person name="Kavagutti S V."/>
        </authorList>
    </citation>
    <scope>NUCLEOTIDE SEQUENCE</scope>
</reference>
<dbReference type="EMBL" id="CAFBMQ010000002">
    <property type="protein sequence ID" value="CAB4897484.1"/>
    <property type="molecule type" value="Genomic_DNA"/>
</dbReference>
<name>A0A6J7FU95_9ZZZZ</name>